<feature type="region of interest" description="Disordered" evidence="2">
    <location>
        <begin position="64"/>
        <end position="89"/>
    </location>
</feature>
<protein>
    <submittedName>
        <fullName evidence="4">Longitudinals lacking protein, isoforms A/B/D/L</fullName>
    </submittedName>
</protein>
<dbReference type="SUPFAM" id="SSF57667">
    <property type="entry name" value="beta-beta-alpha zinc fingers"/>
    <property type="match status" value="1"/>
</dbReference>
<feature type="domain" description="C2H2-type" evidence="3">
    <location>
        <begin position="12"/>
        <end position="39"/>
    </location>
</feature>
<keyword evidence="1" id="KW-0479">Metal-binding</keyword>
<reference evidence="5" key="3">
    <citation type="journal article" date="2016" name="Gigascience">
        <title>De novo construction of an expanded transcriptome assembly for the western tarnished plant bug, Lygus hesperus.</title>
        <authorList>
            <person name="Tassone E.E."/>
            <person name="Geib S.M."/>
            <person name="Hall B."/>
            <person name="Fabrick J.A."/>
            <person name="Brent C.S."/>
            <person name="Hull J.J."/>
        </authorList>
    </citation>
    <scope>NUCLEOTIDE SEQUENCE</scope>
</reference>
<sequence length="100" mass="11357">NQTNTQGLTRDYVCQKCGRSYLRKNTLNRHIKYECGKEGLYVCQYCVYRCKQLVHLKRHIATHHGNVAPTSKTHRSNVASSSASDNRNAMSAALQRLSCL</sequence>
<dbReference type="GO" id="GO:0008270">
    <property type="term" value="F:zinc ion binding"/>
    <property type="evidence" value="ECO:0007669"/>
    <property type="project" value="UniProtKB-KW"/>
</dbReference>
<dbReference type="InterPro" id="IPR036236">
    <property type="entry name" value="Znf_C2H2_sf"/>
</dbReference>
<evidence type="ECO:0000259" key="3">
    <source>
        <dbReference type="PROSITE" id="PS50157"/>
    </source>
</evidence>
<accession>A0A0A9WDC1</accession>
<proteinExistence type="predicted"/>
<name>A0A0A9WDC1_LYGHE</name>
<dbReference type="SMART" id="SM00355">
    <property type="entry name" value="ZnF_C2H2"/>
    <property type="match status" value="2"/>
</dbReference>
<dbReference type="PROSITE" id="PS50157">
    <property type="entry name" value="ZINC_FINGER_C2H2_2"/>
    <property type="match status" value="1"/>
</dbReference>
<feature type="compositionally biased region" description="Polar residues" evidence="2">
    <location>
        <begin position="68"/>
        <end position="89"/>
    </location>
</feature>
<evidence type="ECO:0000256" key="1">
    <source>
        <dbReference type="PROSITE-ProRule" id="PRU00042"/>
    </source>
</evidence>
<reference evidence="4" key="1">
    <citation type="journal article" date="2014" name="PLoS ONE">
        <title>Transcriptome-Based Identification of ABC Transporters in the Western Tarnished Plant Bug Lygus hesperus.</title>
        <authorList>
            <person name="Hull J.J."/>
            <person name="Chaney K."/>
            <person name="Geib S.M."/>
            <person name="Fabrick J.A."/>
            <person name="Brent C.S."/>
            <person name="Walsh D."/>
            <person name="Lavine L.C."/>
        </authorList>
    </citation>
    <scope>NUCLEOTIDE SEQUENCE</scope>
</reference>
<evidence type="ECO:0000256" key="2">
    <source>
        <dbReference type="SAM" id="MobiDB-lite"/>
    </source>
</evidence>
<dbReference type="InterPro" id="IPR013087">
    <property type="entry name" value="Znf_C2H2_type"/>
</dbReference>
<keyword evidence="1" id="KW-0863">Zinc-finger</keyword>
<dbReference type="PROSITE" id="PS00028">
    <property type="entry name" value="ZINC_FINGER_C2H2_1"/>
    <property type="match status" value="1"/>
</dbReference>
<dbReference type="Pfam" id="PF00096">
    <property type="entry name" value="zf-C2H2"/>
    <property type="match status" value="2"/>
</dbReference>
<reference evidence="4" key="2">
    <citation type="submission" date="2014-07" db="EMBL/GenBank/DDBJ databases">
        <authorList>
            <person name="Hull J."/>
        </authorList>
    </citation>
    <scope>NUCLEOTIDE SEQUENCE</scope>
</reference>
<dbReference type="EMBL" id="GDHC01021551">
    <property type="protein sequence ID" value="JAP97077.1"/>
    <property type="molecule type" value="Transcribed_RNA"/>
</dbReference>
<organism evidence="4">
    <name type="scientific">Lygus hesperus</name>
    <name type="common">Western plant bug</name>
    <dbReference type="NCBI Taxonomy" id="30085"/>
    <lineage>
        <taxon>Eukaryota</taxon>
        <taxon>Metazoa</taxon>
        <taxon>Ecdysozoa</taxon>
        <taxon>Arthropoda</taxon>
        <taxon>Hexapoda</taxon>
        <taxon>Insecta</taxon>
        <taxon>Pterygota</taxon>
        <taxon>Neoptera</taxon>
        <taxon>Paraneoptera</taxon>
        <taxon>Hemiptera</taxon>
        <taxon>Heteroptera</taxon>
        <taxon>Panheteroptera</taxon>
        <taxon>Cimicomorpha</taxon>
        <taxon>Miridae</taxon>
        <taxon>Mirini</taxon>
        <taxon>Lygus</taxon>
    </lineage>
</organism>
<dbReference type="EMBL" id="GBHO01039106">
    <property type="protein sequence ID" value="JAG04498.1"/>
    <property type="molecule type" value="Transcribed_RNA"/>
</dbReference>
<evidence type="ECO:0000313" key="4">
    <source>
        <dbReference type="EMBL" id="JAG04498.1"/>
    </source>
</evidence>
<dbReference type="AlphaFoldDB" id="A0A0A9WDC1"/>
<gene>
    <name evidence="4" type="primary">lola_36</name>
    <name evidence="5" type="synonym">lola_5</name>
    <name evidence="4" type="ORF">CM83_23143</name>
    <name evidence="5" type="ORF">g.37597</name>
</gene>
<evidence type="ECO:0000313" key="5">
    <source>
        <dbReference type="EMBL" id="JAP97077.1"/>
    </source>
</evidence>
<feature type="non-terminal residue" evidence="4">
    <location>
        <position position="1"/>
    </location>
</feature>
<dbReference type="Gene3D" id="3.30.160.60">
    <property type="entry name" value="Classic Zinc Finger"/>
    <property type="match status" value="2"/>
</dbReference>
<keyword evidence="1" id="KW-0862">Zinc</keyword>